<evidence type="ECO:0000259" key="2">
    <source>
        <dbReference type="Pfam" id="PF00082"/>
    </source>
</evidence>
<dbReference type="SUPFAM" id="SSF52743">
    <property type="entry name" value="Subtilisin-like"/>
    <property type="match status" value="1"/>
</dbReference>
<dbReference type="GO" id="GO:0006508">
    <property type="term" value="P:proteolysis"/>
    <property type="evidence" value="ECO:0007669"/>
    <property type="project" value="InterPro"/>
</dbReference>
<keyword evidence="1" id="KW-0040">ANK repeat</keyword>
<dbReference type="OrthoDB" id="3565018at2759"/>
<dbReference type="Gene3D" id="3.40.50.200">
    <property type="entry name" value="Peptidase S8/S53 domain"/>
    <property type="match status" value="1"/>
</dbReference>
<dbReference type="SMART" id="SM00248">
    <property type="entry name" value="ANK"/>
    <property type="match status" value="3"/>
</dbReference>
<feature type="domain" description="Peptidase S8/S53" evidence="2">
    <location>
        <begin position="737"/>
        <end position="1000"/>
    </location>
</feature>
<evidence type="ECO:0000313" key="3">
    <source>
        <dbReference type="EMBL" id="RFU78593.1"/>
    </source>
</evidence>
<dbReference type="Pfam" id="PF00082">
    <property type="entry name" value="Peptidase_S8"/>
    <property type="match status" value="1"/>
</dbReference>
<dbReference type="PROSITE" id="PS50088">
    <property type="entry name" value="ANK_REPEAT"/>
    <property type="match status" value="1"/>
</dbReference>
<gene>
    <name evidence="3" type="ORF">TARUN_3636</name>
</gene>
<dbReference type="Gene3D" id="1.25.40.20">
    <property type="entry name" value="Ankyrin repeat-containing domain"/>
    <property type="match status" value="1"/>
</dbReference>
<dbReference type="PROSITE" id="PS50297">
    <property type="entry name" value="ANK_REP_REGION"/>
    <property type="match status" value="1"/>
</dbReference>
<accession>A0A395NRN4</accession>
<organism evidence="3 4">
    <name type="scientific">Trichoderma arundinaceum</name>
    <dbReference type="NCBI Taxonomy" id="490622"/>
    <lineage>
        <taxon>Eukaryota</taxon>
        <taxon>Fungi</taxon>
        <taxon>Dikarya</taxon>
        <taxon>Ascomycota</taxon>
        <taxon>Pezizomycotina</taxon>
        <taxon>Sordariomycetes</taxon>
        <taxon>Hypocreomycetidae</taxon>
        <taxon>Hypocreales</taxon>
        <taxon>Hypocreaceae</taxon>
        <taxon>Trichoderma</taxon>
    </lineage>
</organism>
<reference evidence="3 4" key="1">
    <citation type="journal article" date="2018" name="PLoS Pathog.">
        <title>Evolution of structural diversity of trichothecenes, a family of toxins produced by plant pathogenic and entomopathogenic fungi.</title>
        <authorList>
            <person name="Proctor R.H."/>
            <person name="McCormick S.P."/>
            <person name="Kim H.S."/>
            <person name="Cardoza R.E."/>
            <person name="Stanley A.M."/>
            <person name="Lindo L."/>
            <person name="Kelly A."/>
            <person name="Brown D.W."/>
            <person name="Lee T."/>
            <person name="Vaughan M.M."/>
            <person name="Alexander N.J."/>
            <person name="Busman M."/>
            <person name="Gutierrez S."/>
        </authorList>
    </citation>
    <scope>NUCLEOTIDE SEQUENCE [LARGE SCALE GENOMIC DNA]</scope>
    <source>
        <strain evidence="3 4">IBT 40837</strain>
    </source>
</reference>
<protein>
    <submittedName>
        <fullName evidence="3">Peptidase s8 s53, subtilisin kexin sedolisin</fullName>
    </submittedName>
</protein>
<dbReference type="InterPro" id="IPR036770">
    <property type="entry name" value="Ankyrin_rpt-contain_sf"/>
</dbReference>
<name>A0A395NRN4_TRIAR</name>
<dbReference type="SUPFAM" id="SSF48403">
    <property type="entry name" value="Ankyrin repeat"/>
    <property type="match status" value="1"/>
</dbReference>
<sequence>MSAIPNPANTHEQKALEVRDVDASLPVIENDLVPEMEPNTRTEEDRHMVSLREIVEKPEYEMDLYALKIYDGIQDGLRLEAIHDKRKRLCQIKGILEGYGNENAFDDCVRWRILTEAVDRCLLNAVEEAPVEAINTVIEWEVNENILIIDMMTEIAPYLAFETLNQSRRLQFHRCKLPDTHGKRRTRLWDRKTPFHLAAERGNYKAIGHMIRHGSTLSWNDSGQNRHDTLLNVLKHPVFPENRTTALSLAARAEGGGLGAIKALLSYDPEIAAPPDPTFGDAIDEGMAEVVNTFLQHDCLRELFVTPKYILQAISLCRAQVGEGGNQAQINIANSLLAYAVNSDVINAEVIEKIIQLDLKELWGTIRQVQTMLSSNQLLHLAVHHQSVNFVEIFLHEYPESGVQRWKDHYPLWYNNFAFIEANDRHQLTQNGPNKLKIRDMLVSATIKSRNLFTIRDILEIFHHSGVGEICLDLSGFKSTAYSMSDLFRGLMYQQDHTALLSYESTIKYADFPALALVAEEKKTLGSSVQTEHTEIFDVLNWLQSSKVVENIVELIVVDRLFNPHDEVRIGQYVKTFNVEVLNWKLLDMSISIFEDQSTRGNIRELYLYASGKRAVISHWLSEEGIRSLPNLTTLEIYVVQNLMTRENCKKTFEYIYTQFSELCEKINEARSLDDREELFVNVNIQEWDPTDEEKLPELEETSERVVPRLSQFTKRYYNYVQDLANFESRIHRPTRVAVIDNGVLGISPNAEGFWDLPNAQQPFDARRQKARHEHLSVRNTNGQWSNNKTLFSRIKEGQSFVDDGNRVSQWFLASDPHGTQMARLICSIDPCCDLYVARVSKGRSGIIPARVARVGYLPFMHCSHPVFVADFLHKAIRWAISREVDIISMSFAIRELTEELREACHRAAAHGIAMICSAHDEGSNLTHAYPADFYETMTITTCDEFGTVAPRSRHQNYDYAVYSQEVAVGVVPFLESDEYISGSSVATAIAAGLGSLVLSCDRLAQREEDSRGASRVELLKYHFQKWSRGKTSFFNRKDLLGLIDILTTVGISMLSSFCIKFLERRGFED</sequence>
<dbReference type="EMBL" id="PXOA01000201">
    <property type="protein sequence ID" value="RFU78593.1"/>
    <property type="molecule type" value="Genomic_DNA"/>
</dbReference>
<dbReference type="InterPro" id="IPR000209">
    <property type="entry name" value="Peptidase_S8/S53_dom"/>
</dbReference>
<proteinExistence type="predicted"/>
<feature type="repeat" description="ANK" evidence="1">
    <location>
        <begin position="190"/>
        <end position="222"/>
    </location>
</feature>
<dbReference type="InterPro" id="IPR002110">
    <property type="entry name" value="Ankyrin_rpt"/>
</dbReference>
<keyword evidence="4" id="KW-1185">Reference proteome</keyword>
<dbReference type="Proteomes" id="UP000266272">
    <property type="component" value="Unassembled WGS sequence"/>
</dbReference>
<dbReference type="GO" id="GO:0004252">
    <property type="term" value="F:serine-type endopeptidase activity"/>
    <property type="evidence" value="ECO:0007669"/>
    <property type="project" value="InterPro"/>
</dbReference>
<dbReference type="AlphaFoldDB" id="A0A395NRN4"/>
<dbReference type="InterPro" id="IPR036852">
    <property type="entry name" value="Peptidase_S8/S53_dom_sf"/>
</dbReference>
<dbReference type="STRING" id="490622.A0A395NRN4"/>
<comment type="caution">
    <text evidence="3">The sequence shown here is derived from an EMBL/GenBank/DDBJ whole genome shotgun (WGS) entry which is preliminary data.</text>
</comment>
<evidence type="ECO:0000313" key="4">
    <source>
        <dbReference type="Proteomes" id="UP000266272"/>
    </source>
</evidence>
<evidence type="ECO:0000256" key="1">
    <source>
        <dbReference type="PROSITE-ProRule" id="PRU00023"/>
    </source>
</evidence>